<protein>
    <submittedName>
        <fullName evidence="2">Uncharacterized protein</fullName>
    </submittedName>
</protein>
<proteinExistence type="predicted"/>
<comment type="caution">
    <text evidence="2">The sequence shown here is derived from an EMBL/GenBank/DDBJ whole genome shotgun (WGS) entry which is preliminary data.</text>
</comment>
<gene>
    <name evidence="2" type="ORF">CLCR_03229</name>
</gene>
<organism evidence="2 3">
    <name type="scientific">Cladophialophora carrionii</name>
    <dbReference type="NCBI Taxonomy" id="86049"/>
    <lineage>
        <taxon>Eukaryota</taxon>
        <taxon>Fungi</taxon>
        <taxon>Dikarya</taxon>
        <taxon>Ascomycota</taxon>
        <taxon>Pezizomycotina</taxon>
        <taxon>Eurotiomycetes</taxon>
        <taxon>Chaetothyriomycetidae</taxon>
        <taxon>Chaetothyriales</taxon>
        <taxon>Herpotrichiellaceae</taxon>
        <taxon>Cladophialophora</taxon>
    </lineage>
</organism>
<evidence type="ECO:0000313" key="2">
    <source>
        <dbReference type="EMBL" id="OCT55084.1"/>
    </source>
</evidence>
<feature type="region of interest" description="Disordered" evidence="1">
    <location>
        <begin position="48"/>
        <end position="72"/>
    </location>
</feature>
<keyword evidence="3" id="KW-1185">Reference proteome</keyword>
<name>A0A1C1D2X7_9EURO</name>
<evidence type="ECO:0000256" key="1">
    <source>
        <dbReference type="SAM" id="MobiDB-lite"/>
    </source>
</evidence>
<accession>A0A1C1D2X7</accession>
<evidence type="ECO:0000313" key="3">
    <source>
        <dbReference type="Proteomes" id="UP000094526"/>
    </source>
</evidence>
<reference evidence="3" key="1">
    <citation type="submission" date="2015-07" db="EMBL/GenBank/DDBJ databases">
        <authorList>
            <person name="Teixeira M.M."/>
            <person name="Souza R.C."/>
            <person name="Almeida L.G."/>
            <person name="Vicente V.A."/>
            <person name="de Hoog S."/>
            <person name="Bocca A.L."/>
            <person name="de Almeida S.R."/>
            <person name="Vasconcelos A.T."/>
            <person name="Felipe M.S."/>
        </authorList>
    </citation>
    <scope>NUCLEOTIDE SEQUENCE [LARGE SCALE GENOMIC DNA]</scope>
    <source>
        <strain evidence="3">KSF</strain>
    </source>
</reference>
<dbReference type="VEuPathDB" id="FungiDB:CLCR_03229"/>
<dbReference type="EMBL" id="LGRB01000003">
    <property type="protein sequence ID" value="OCT55084.1"/>
    <property type="molecule type" value="Genomic_DNA"/>
</dbReference>
<dbReference type="Proteomes" id="UP000094526">
    <property type="component" value="Unassembled WGS sequence"/>
</dbReference>
<sequence length="72" mass="7525">MSRRNGDGGGMGVLEDEVCEDEKGEGRGIAECAGRKALLRWFGQNLHGPGKLTQPPIVDHGTQAAAQPSPAV</sequence>
<dbReference type="AlphaFoldDB" id="A0A1C1D2X7"/>